<dbReference type="Proteomes" id="UP000279236">
    <property type="component" value="Unassembled WGS sequence"/>
</dbReference>
<dbReference type="CDD" id="cd03443">
    <property type="entry name" value="PaaI_thioesterase"/>
    <property type="match status" value="1"/>
</dbReference>
<dbReference type="EMBL" id="RSCE01000013">
    <property type="protein sequence ID" value="RSH78247.1"/>
    <property type="molecule type" value="Genomic_DNA"/>
</dbReference>
<accession>A0A427XHL6</accession>
<dbReference type="InterPro" id="IPR006683">
    <property type="entry name" value="Thioestr_dom"/>
</dbReference>
<organism evidence="2 3">
    <name type="scientific">Apiotrichum porosum</name>
    <dbReference type="NCBI Taxonomy" id="105984"/>
    <lineage>
        <taxon>Eukaryota</taxon>
        <taxon>Fungi</taxon>
        <taxon>Dikarya</taxon>
        <taxon>Basidiomycota</taxon>
        <taxon>Agaricomycotina</taxon>
        <taxon>Tremellomycetes</taxon>
        <taxon>Trichosporonales</taxon>
        <taxon>Trichosporonaceae</taxon>
        <taxon>Apiotrichum</taxon>
    </lineage>
</organism>
<evidence type="ECO:0000259" key="1">
    <source>
        <dbReference type="Pfam" id="PF03061"/>
    </source>
</evidence>
<dbReference type="SUPFAM" id="SSF54637">
    <property type="entry name" value="Thioesterase/thiol ester dehydrase-isomerase"/>
    <property type="match status" value="1"/>
</dbReference>
<gene>
    <name evidence="2" type="ORF">EHS24_002711</name>
</gene>
<proteinExistence type="predicted"/>
<dbReference type="OrthoDB" id="506431at2759"/>
<reference evidence="2 3" key="1">
    <citation type="submission" date="2018-11" db="EMBL/GenBank/DDBJ databases">
        <title>Genome sequence of Apiotrichum porosum DSM 27194.</title>
        <authorList>
            <person name="Aliyu H."/>
            <person name="Gorte O."/>
            <person name="Ochsenreither K."/>
        </authorList>
    </citation>
    <scope>NUCLEOTIDE SEQUENCE [LARGE SCALE GENOMIC DNA]</scope>
    <source>
        <strain evidence="2 3">DSM 27194</strain>
    </source>
</reference>
<protein>
    <recommendedName>
        <fullName evidence="1">Thioesterase domain-containing protein</fullName>
    </recommendedName>
</protein>
<evidence type="ECO:0000313" key="3">
    <source>
        <dbReference type="Proteomes" id="UP000279236"/>
    </source>
</evidence>
<keyword evidence="3" id="KW-1185">Reference proteome</keyword>
<feature type="domain" description="Thioesterase" evidence="1">
    <location>
        <begin position="200"/>
        <end position="275"/>
    </location>
</feature>
<dbReference type="STRING" id="105984.A0A427XHL6"/>
<comment type="caution">
    <text evidence="2">The sequence shown here is derived from an EMBL/GenBank/DDBJ whole genome shotgun (WGS) entry which is preliminary data.</text>
</comment>
<dbReference type="InterPro" id="IPR052061">
    <property type="entry name" value="PTE-AB_protein"/>
</dbReference>
<dbReference type="RefSeq" id="XP_028473394.1">
    <property type="nucleotide sequence ID" value="XM_028618438.1"/>
</dbReference>
<name>A0A427XHL6_9TREE</name>
<dbReference type="InterPro" id="IPR029069">
    <property type="entry name" value="HotDog_dom_sf"/>
</dbReference>
<sequence length="315" mass="34067">MSLRLALPALRAVPRTAPKSFAPKQYHSFSTTATARTATVASAGAGAVPAMTVRQASSGGSRAGPSFSRRWGTRLAFALALPTAFLVGALYPPQLVLIFNPRYSPPPPTADSKHGKSLMEETERELQELFVVAKMRNKEEWYETRPYQRFDPNKIHNSLTAGSLRGPGKLAVPPIAFAKHDETQALVVLHLGRALCGHDGIVHGGLLATVFDETLARNALMNIPSHIGVTANLNINYRSPCMADQFVVVRTQLEHKQGRKVNVSATMETLDGERIAEASALFIEPKWAQFLQSSGVTEALGAPSPNSIAAEEHQV</sequence>
<dbReference type="Gene3D" id="3.10.129.10">
    <property type="entry name" value="Hotdog Thioesterase"/>
    <property type="match status" value="1"/>
</dbReference>
<dbReference type="GeneID" id="39587254"/>
<evidence type="ECO:0000313" key="2">
    <source>
        <dbReference type="EMBL" id="RSH78247.1"/>
    </source>
</evidence>
<dbReference type="Pfam" id="PF03061">
    <property type="entry name" value="4HBT"/>
    <property type="match status" value="1"/>
</dbReference>
<dbReference type="AlphaFoldDB" id="A0A427XHL6"/>
<dbReference type="PANTHER" id="PTHR47260">
    <property type="entry name" value="UPF0644 PROTEIN PB2B4.06"/>
    <property type="match status" value="1"/>
</dbReference>
<dbReference type="PANTHER" id="PTHR47260:SF1">
    <property type="entry name" value="UPF0644 PROTEIN PB2B4.06"/>
    <property type="match status" value="1"/>
</dbReference>